<dbReference type="EMBL" id="VCIW01000006">
    <property type="protein sequence ID" value="TLS52160.1"/>
    <property type="molecule type" value="Genomic_DNA"/>
</dbReference>
<dbReference type="GO" id="GO:0003677">
    <property type="term" value="F:DNA binding"/>
    <property type="evidence" value="ECO:0007669"/>
    <property type="project" value="UniProtKB-KW"/>
</dbReference>
<name>A0A5R9GDI8_9BACL</name>
<evidence type="ECO:0000313" key="2">
    <source>
        <dbReference type="Proteomes" id="UP000309676"/>
    </source>
</evidence>
<dbReference type="AlphaFoldDB" id="A0A5R9GDI8"/>
<dbReference type="InterPro" id="IPR058532">
    <property type="entry name" value="YjbR/MT2646/Rv2570-like"/>
</dbReference>
<dbReference type="Gene3D" id="3.90.1150.30">
    <property type="match status" value="1"/>
</dbReference>
<protein>
    <submittedName>
        <fullName evidence="1">MmcQ/YjbR family DNA-binding protein</fullName>
    </submittedName>
</protein>
<dbReference type="OrthoDB" id="277063at2"/>
<keyword evidence="2" id="KW-1185">Reference proteome</keyword>
<evidence type="ECO:0000313" key="1">
    <source>
        <dbReference type="EMBL" id="TLS52160.1"/>
    </source>
</evidence>
<gene>
    <name evidence="1" type="ORF">FE782_12450</name>
</gene>
<keyword evidence="1" id="KW-0238">DNA-binding</keyword>
<sequence length="129" mass="14585">MKTERGLELLERVRAVCAPLPETTESIDGFGHTVFKVRGKTYVMMGDGSDREDAVSLSFKSDKEQQRLLLQQEGKYVKTPYIGQHGWVSIDPKGEPDWDELPDLLREAYLKAAPKTAAKQALEMFGKQR</sequence>
<proteinExistence type="predicted"/>
<dbReference type="Proteomes" id="UP000309676">
    <property type="component" value="Unassembled WGS sequence"/>
</dbReference>
<reference evidence="1 2" key="1">
    <citation type="submission" date="2019-05" db="EMBL/GenBank/DDBJ databases">
        <authorList>
            <person name="Narsing Rao M.P."/>
            <person name="Li W.J."/>
        </authorList>
    </citation>
    <scope>NUCLEOTIDE SEQUENCE [LARGE SCALE GENOMIC DNA]</scope>
    <source>
        <strain evidence="1 2">SYSU_K30003</strain>
    </source>
</reference>
<dbReference type="Pfam" id="PF04237">
    <property type="entry name" value="YjbR"/>
    <property type="match status" value="1"/>
</dbReference>
<comment type="caution">
    <text evidence="1">The sequence shown here is derived from an EMBL/GenBank/DDBJ whole genome shotgun (WGS) entry which is preliminary data.</text>
</comment>
<dbReference type="RefSeq" id="WP_138194404.1">
    <property type="nucleotide sequence ID" value="NZ_VCIW01000006.1"/>
</dbReference>
<dbReference type="InterPro" id="IPR038056">
    <property type="entry name" value="YjbR-like_sf"/>
</dbReference>
<organism evidence="1 2">
    <name type="scientific">Paenibacillus antri</name>
    <dbReference type="NCBI Taxonomy" id="2582848"/>
    <lineage>
        <taxon>Bacteria</taxon>
        <taxon>Bacillati</taxon>
        <taxon>Bacillota</taxon>
        <taxon>Bacilli</taxon>
        <taxon>Bacillales</taxon>
        <taxon>Paenibacillaceae</taxon>
        <taxon>Paenibacillus</taxon>
    </lineage>
</organism>
<dbReference type="SUPFAM" id="SSF142906">
    <property type="entry name" value="YjbR-like"/>
    <property type="match status" value="1"/>
</dbReference>
<accession>A0A5R9GDI8</accession>